<protein>
    <recommendedName>
        <fullName evidence="2">Phage head morphogenesis domain-containing protein</fullName>
    </recommendedName>
</protein>
<dbReference type="InterPro" id="IPR006528">
    <property type="entry name" value="Phage_head_morphogenesis_dom"/>
</dbReference>
<dbReference type="RefSeq" id="WP_006136775.1">
    <property type="nucleotide sequence ID" value="NZ_AOHP01000169.1"/>
</dbReference>
<comment type="caution">
    <text evidence="3">The sequence shown here is derived from an EMBL/GenBank/DDBJ whole genome shotgun (WGS) entry which is preliminary data.</text>
</comment>
<accession>M3C8L2</accession>
<dbReference type="PATRIC" id="fig|1284664.3.peg.6554"/>
<evidence type="ECO:0000313" key="4">
    <source>
        <dbReference type="Proteomes" id="UP000011732"/>
    </source>
</evidence>
<dbReference type="Proteomes" id="UP000011732">
    <property type="component" value="Unassembled WGS sequence"/>
</dbReference>
<gene>
    <name evidence="3" type="ORF">H114_32734</name>
</gene>
<dbReference type="EMBL" id="AOHP01000169">
    <property type="protein sequence ID" value="EMF20408.1"/>
    <property type="molecule type" value="Genomic_DNA"/>
</dbReference>
<proteinExistence type="predicted"/>
<evidence type="ECO:0000313" key="3">
    <source>
        <dbReference type="EMBL" id="EMF20408.1"/>
    </source>
</evidence>
<dbReference type="Pfam" id="PF04233">
    <property type="entry name" value="Phage_Mu_F"/>
    <property type="match status" value="1"/>
</dbReference>
<feature type="domain" description="Phage head morphogenesis" evidence="2">
    <location>
        <begin position="130"/>
        <end position="251"/>
    </location>
</feature>
<evidence type="ECO:0000259" key="2">
    <source>
        <dbReference type="Pfam" id="PF04233"/>
    </source>
</evidence>
<reference evidence="3 4" key="1">
    <citation type="journal article" date="2013" name="Genome Announc.">
        <title>Draft Genome Sequence of Streptomyces gancidicus Strain BKS 13-15.</title>
        <authorList>
            <person name="Kumar S."/>
            <person name="Kaur N."/>
            <person name="Singh N.K."/>
            <person name="Raghava G.P."/>
            <person name="Mayilraj S."/>
        </authorList>
    </citation>
    <scope>NUCLEOTIDE SEQUENCE [LARGE SCALE GENOMIC DNA]</scope>
    <source>
        <strain evidence="3 4">BKS 13-15</strain>
    </source>
</reference>
<dbReference type="InterPro" id="IPR009097">
    <property type="entry name" value="Cyclic_Pdiesterase"/>
</dbReference>
<sequence>MPDAHEEQLADAEDAVTREVADVLDEVAAEVAEQLAQATEIVAARFSLAAIGRAWTSRVPRIVRRLLGVAETAAQRAADDVDAPLPDGWDDLPGRHDSDTLPASLGSYVESTEHLLRAVGDRLTEAAVAELAAGLDAGEDTEQLRARLRALFSRDGAQLGTVREERIARTEAARAWNAATLAAAEDLTGPDRPVVKQWKTRRDARVRDAHDAADGQIQLLDTPFTVGGVAMRYPGDPAAPPHLTVNCRCVLRLQTAERAASAQSQPTPAADVFESKEATAASGEHTGAMIALVPASSDADRLAVTDGEPVDELHCTLLFLGNGADWDDEQRARLIDALRTSVDADLTGPVRAVAFGVNQWNPASDDPAWVYAIGDDPDSNGPDLRLAHLVARDAIARVTGLPEIPPQHSPWVAHTTAVYTPDTWPLDAMNERLGPLTYDRLRVAFAGDVTDIPLGSDEEKPPMETTAAAEAPPVLTWSTPGDAALAFENQQTGDGRIFSPGALYWDGTGPWPLQYADEMSSGHDGAELAGAIDTYGRDGDRITGSGVLYLTQRAGAEAALLLRQGAPLGVSVDLDDVDIELVDNTSSGADLAVVASATVKALSVVRQPRDGGWMLTAHTPGEWTASAGGAMTRARTTTQVISGPGGRLSADAARALFPGALTAAAGDADDPDGGVVVHAEQAGDYLIRITRARVRGATLVAMPAYDKARIVLDDVEPEQGEDVAAASSSDYDRVVAYVAGSPIPVGALDVAQALDMPATAARRYLAKAATDGRLVRIARGLYTGPATLPEGDATAAAVQGVEDVIGELEASAWHVMQQQPPMPAAWFREPTIEELPPNSGGVHYKDGRVYGWVAQAGVPHEVHGRKVMIDKLGKIDTSYFLRAKFPLDDGTEVAVGTITMNVGHHRDGFECETAACQFDDSRTVAGIVTVGMNKRGMWFSGAAAPWLSDWDLSVFRSLQPSYHMTQGPGGVWQLKAVLSVPVPAHPSRLAAAAHLAATAVVERSNLALTAAAAALPDAPPATPAADEPHPLAPGHQTPDPADAPTGDAVTELAASLLNPAFLDRFADALARREADRAAEKRAEIEQLAALVDGAAA</sequence>
<dbReference type="OrthoDB" id="3213130at2"/>
<keyword evidence="4" id="KW-1185">Reference proteome</keyword>
<name>M3C8L2_STREZ</name>
<feature type="region of interest" description="Disordered" evidence="1">
    <location>
        <begin position="1017"/>
        <end position="1046"/>
    </location>
</feature>
<evidence type="ECO:0000256" key="1">
    <source>
        <dbReference type="SAM" id="MobiDB-lite"/>
    </source>
</evidence>
<organism evidence="3 4">
    <name type="scientific">Streptomyces gancidicus BKS 13-15</name>
    <dbReference type="NCBI Taxonomy" id="1284664"/>
    <lineage>
        <taxon>Bacteria</taxon>
        <taxon>Bacillati</taxon>
        <taxon>Actinomycetota</taxon>
        <taxon>Actinomycetes</taxon>
        <taxon>Kitasatosporales</taxon>
        <taxon>Streptomycetaceae</taxon>
        <taxon>Streptomyces</taxon>
        <taxon>Streptomyces pseudogriseolus group</taxon>
    </lineage>
</organism>
<dbReference type="SUPFAM" id="SSF55144">
    <property type="entry name" value="LigT-like"/>
    <property type="match status" value="1"/>
</dbReference>
<dbReference type="AlphaFoldDB" id="M3C8L2"/>